<proteinExistence type="predicted"/>
<name>A0ABY1A9E9_9LACO</name>
<evidence type="ECO:0000313" key="1">
    <source>
        <dbReference type="EMBL" id="SEM38663.1"/>
    </source>
</evidence>
<sequence>MEYRIKYRIWDNRGLIEDVSEVEACDFEIKKGFVGIWTVFNDTTRPDLYINANDVLTIESL</sequence>
<accession>A0ABY1A9E9</accession>
<organism evidence="1 2">
    <name type="scientific">Ligilactobacillus ruminis</name>
    <dbReference type="NCBI Taxonomy" id="1623"/>
    <lineage>
        <taxon>Bacteria</taxon>
        <taxon>Bacillati</taxon>
        <taxon>Bacillota</taxon>
        <taxon>Bacilli</taxon>
        <taxon>Lactobacillales</taxon>
        <taxon>Lactobacillaceae</taxon>
        <taxon>Ligilactobacillus</taxon>
    </lineage>
</organism>
<gene>
    <name evidence="1" type="ORF">SAMN05216431_10222</name>
</gene>
<dbReference type="EMBL" id="FOCC01000002">
    <property type="protein sequence ID" value="SEM38663.1"/>
    <property type="molecule type" value="Genomic_DNA"/>
</dbReference>
<evidence type="ECO:0000313" key="2">
    <source>
        <dbReference type="Proteomes" id="UP000182089"/>
    </source>
</evidence>
<comment type="caution">
    <text evidence="1">The sequence shown here is derived from an EMBL/GenBank/DDBJ whole genome shotgun (WGS) entry which is preliminary data.</text>
</comment>
<evidence type="ECO:0008006" key="3">
    <source>
        <dbReference type="Google" id="ProtNLM"/>
    </source>
</evidence>
<dbReference type="Proteomes" id="UP000182089">
    <property type="component" value="Unassembled WGS sequence"/>
</dbReference>
<reference evidence="1 2" key="1">
    <citation type="submission" date="2016-10" db="EMBL/GenBank/DDBJ databases">
        <authorList>
            <person name="Varghese N."/>
            <person name="Submissions S."/>
        </authorList>
    </citation>
    <scope>NUCLEOTIDE SEQUENCE [LARGE SCALE GENOMIC DNA]</scope>
    <source>
        <strain evidence="1 2">WC1T17</strain>
    </source>
</reference>
<protein>
    <recommendedName>
        <fullName evidence="3">YopX protein domain-containing protein</fullName>
    </recommendedName>
</protein>